<dbReference type="SUPFAM" id="SSF50729">
    <property type="entry name" value="PH domain-like"/>
    <property type="match status" value="1"/>
</dbReference>
<evidence type="ECO:0000256" key="1">
    <source>
        <dbReference type="ARBA" id="ARBA00004496"/>
    </source>
</evidence>
<dbReference type="PROSITE" id="PS50096">
    <property type="entry name" value="IQ"/>
    <property type="match status" value="1"/>
</dbReference>
<keyword evidence="4" id="KW-0597">Phosphoprotein</keyword>
<proteinExistence type="inferred from homology"/>
<reference evidence="8 9" key="1">
    <citation type="submission" date="2022-05" db="EMBL/GenBank/DDBJ databases">
        <authorList>
            <consortium name="Genoscope - CEA"/>
            <person name="William W."/>
        </authorList>
    </citation>
    <scope>NUCLEOTIDE SEQUENCE [LARGE SCALE GENOMIC DNA]</scope>
</reference>
<dbReference type="PANTHER" id="PTHR10663:SF342">
    <property type="entry name" value="FI21420P1"/>
    <property type="match status" value="1"/>
</dbReference>
<keyword evidence="5" id="KW-0175">Coiled coil</keyword>
<dbReference type="Gene3D" id="2.30.29.30">
    <property type="entry name" value="Pleckstrin-homology domain (PH domain)/Phosphotyrosine-binding domain (PTB)"/>
    <property type="match status" value="1"/>
</dbReference>
<protein>
    <recommendedName>
        <fullName evidence="7">SEC7 domain-containing protein</fullName>
    </recommendedName>
</protein>
<dbReference type="Pfam" id="PF16453">
    <property type="entry name" value="IQ_SEC7_PH"/>
    <property type="match status" value="1"/>
</dbReference>
<dbReference type="CDD" id="cd23767">
    <property type="entry name" value="IQCD"/>
    <property type="match status" value="1"/>
</dbReference>
<dbReference type="SMART" id="SM00222">
    <property type="entry name" value="Sec7"/>
    <property type="match status" value="1"/>
</dbReference>
<feature type="region of interest" description="Disordered" evidence="6">
    <location>
        <begin position="780"/>
        <end position="800"/>
    </location>
</feature>
<evidence type="ECO:0000259" key="7">
    <source>
        <dbReference type="PROSITE" id="PS50190"/>
    </source>
</evidence>
<dbReference type="Gene3D" id="1.10.1000.11">
    <property type="entry name" value="Arf Nucleotide-binding Site Opener,domain 2"/>
    <property type="match status" value="1"/>
</dbReference>
<dbReference type="InterPro" id="IPR023394">
    <property type="entry name" value="Sec7_C_sf"/>
</dbReference>
<dbReference type="EMBL" id="CALNXI010000326">
    <property type="protein sequence ID" value="CAH3024886.1"/>
    <property type="molecule type" value="Genomic_DNA"/>
</dbReference>
<dbReference type="InterPro" id="IPR011993">
    <property type="entry name" value="PH-like_dom_sf"/>
</dbReference>
<evidence type="ECO:0000256" key="6">
    <source>
        <dbReference type="SAM" id="MobiDB-lite"/>
    </source>
</evidence>
<comment type="subcellular location">
    <subcellularLocation>
        <location evidence="1">Cytoplasm</location>
    </subcellularLocation>
</comment>
<feature type="compositionally biased region" description="Basic residues" evidence="6">
    <location>
        <begin position="877"/>
        <end position="889"/>
    </location>
</feature>
<feature type="compositionally biased region" description="Polar residues" evidence="6">
    <location>
        <begin position="228"/>
        <end position="246"/>
    </location>
</feature>
<feature type="region of interest" description="Disordered" evidence="6">
    <location>
        <begin position="208"/>
        <end position="246"/>
    </location>
</feature>
<comment type="similarity">
    <text evidence="2">Belongs to the BRAG family.</text>
</comment>
<gene>
    <name evidence="8" type="ORF">PEVE_00024365</name>
</gene>
<accession>A0ABN8M805</accession>
<dbReference type="CDD" id="cd00171">
    <property type="entry name" value="Sec7"/>
    <property type="match status" value="1"/>
</dbReference>
<evidence type="ECO:0000256" key="4">
    <source>
        <dbReference type="ARBA" id="ARBA00022553"/>
    </source>
</evidence>
<feature type="region of interest" description="Disordered" evidence="6">
    <location>
        <begin position="877"/>
        <end position="907"/>
    </location>
</feature>
<feature type="region of interest" description="Disordered" evidence="6">
    <location>
        <begin position="58"/>
        <end position="139"/>
    </location>
</feature>
<name>A0ABN8M805_9CNID</name>
<dbReference type="InterPro" id="IPR033742">
    <property type="entry name" value="IQSEC_PH"/>
</dbReference>
<evidence type="ECO:0000256" key="5">
    <source>
        <dbReference type="ARBA" id="ARBA00023054"/>
    </source>
</evidence>
<feature type="compositionally biased region" description="Basic and acidic residues" evidence="6">
    <location>
        <begin position="73"/>
        <end position="90"/>
    </location>
</feature>
<dbReference type="SUPFAM" id="SSF48425">
    <property type="entry name" value="Sec7 domain"/>
    <property type="match status" value="1"/>
</dbReference>
<dbReference type="PROSITE" id="PS50190">
    <property type="entry name" value="SEC7"/>
    <property type="match status" value="1"/>
</dbReference>
<dbReference type="InterPro" id="IPR000904">
    <property type="entry name" value="Sec7_dom"/>
</dbReference>
<comment type="caution">
    <text evidence="8">The sequence shown here is derived from an EMBL/GenBank/DDBJ whole genome shotgun (WGS) entry which is preliminary data.</text>
</comment>
<keyword evidence="3" id="KW-0963">Cytoplasm</keyword>
<dbReference type="Proteomes" id="UP001159427">
    <property type="component" value="Unassembled WGS sequence"/>
</dbReference>
<feature type="region of interest" description="Disordered" evidence="6">
    <location>
        <begin position="346"/>
        <end position="411"/>
    </location>
</feature>
<dbReference type="Pfam" id="PF01369">
    <property type="entry name" value="Sec7"/>
    <property type="match status" value="1"/>
</dbReference>
<dbReference type="Gene3D" id="1.10.220.20">
    <property type="match status" value="1"/>
</dbReference>
<feature type="domain" description="SEC7" evidence="7">
    <location>
        <begin position="415"/>
        <end position="604"/>
    </location>
</feature>
<evidence type="ECO:0000313" key="8">
    <source>
        <dbReference type="EMBL" id="CAH3024886.1"/>
    </source>
</evidence>
<dbReference type="InterPro" id="IPR035999">
    <property type="entry name" value="Sec7_dom_sf"/>
</dbReference>
<feature type="compositionally biased region" description="Basic and acidic residues" evidence="6">
    <location>
        <begin position="360"/>
        <end position="371"/>
    </location>
</feature>
<organism evidence="8 9">
    <name type="scientific">Porites evermanni</name>
    <dbReference type="NCBI Taxonomy" id="104178"/>
    <lineage>
        <taxon>Eukaryota</taxon>
        <taxon>Metazoa</taxon>
        <taxon>Cnidaria</taxon>
        <taxon>Anthozoa</taxon>
        <taxon>Hexacorallia</taxon>
        <taxon>Scleractinia</taxon>
        <taxon>Fungiina</taxon>
        <taxon>Poritidae</taxon>
        <taxon>Porites</taxon>
    </lineage>
</organism>
<dbReference type="PANTHER" id="PTHR10663">
    <property type="entry name" value="GUANYL-NUCLEOTIDE EXCHANGE FACTOR"/>
    <property type="match status" value="1"/>
</dbReference>
<sequence>MSSIQSTLEALSSVDSLVGTLKACIWKQDKIIQEQREEIENLKSLVRELEKERKELRRQIAKERTNSSNSNADETKTPDEKDSKIKDSQKSFETPSERLPSTEGSENTPEVFTTPEPLRSPIITITPEPPAGTPKSEKKDIFKTSVKRNDSITRQKSFNRKYELSPELQERSVMFLERQYGGKLKAHHAARVIQAYYRTYRMNKQFKRMRTHSFTPGKDSYRSKSNSDPRSSATSPTAVNSESQVTPVLRIKKKKSGDKRVKSILIIDNINSFPGGEVQRYSTEFLPSDLTSIFASMTPQSSDAKSEQKELPDEKANARLGSVTSETEHYVKVEIVDNVETLPSAAGDVSNQVPNGDLCKSSRRETFHEDGSVIESDESGDEMTRRDLSSVDSLDGLCPSSGPASTDDDSLSLYSEFEPKPQKLETRIGINHFNRKPEKGINYLVTHQVLEDNPEMVAKFLLTEPGISKQKLGEYLGNLQNEFNMEVLKCFVENLDFTGMEVDEALRVYQTCFILPGEAQKIEKLMQDFAEHYVNCNPSTEKGAVDAILILAFAIVMLNTDLHSPNVKRRMTEMDFINNLRGTNNGGDFPQESLLAIYNRIKKKAFVTGKDHVSAVQKLAKKIVGTKSPWTTLAALHRQLRMLTPLYIIRDPNKKEKPHPRTIFLFNDMLVAAKERGRAGRSEGIHYYSFKQSFSLCGLKVTTFSNDYYAFGIQIYSKLDSKILAHFNARDEQIRKVFFDELLDCIEETNEMESDRITTEKQKHLGARFNRSGVDLSRSSLTLPKKSKKPTPDTISLIDSSSSMESLSTAGLLGSKQLSSSLLNINENTEFTSELKKSSSISSLDSAFTDGDSDRTISEDLHSSTFHRGGIFRKWRHRHNTKSMSRRPSPKMSPIATPVERKYSTPT</sequence>
<evidence type="ECO:0000256" key="2">
    <source>
        <dbReference type="ARBA" id="ARBA00006248"/>
    </source>
</evidence>
<evidence type="ECO:0000256" key="3">
    <source>
        <dbReference type="ARBA" id="ARBA00022490"/>
    </source>
</evidence>
<feature type="compositionally biased region" description="Polar residues" evidence="6">
    <location>
        <begin position="102"/>
        <end position="111"/>
    </location>
</feature>
<keyword evidence="9" id="KW-1185">Reference proteome</keyword>
<evidence type="ECO:0000313" key="9">
    <source>
        <dbReference type="Proteomes" id="UP001159427"/>
    </source>
</evidence>